<dbReference type="SUPFAM" id="SSF46955">
    <property type="entry name" value="Putative DNA-binding domain"/>
    <property type="match status" value="1"/>
</dbReference>
<dbReference type="AlphaFoldDB" id="A0A0G2A445"/>
<name>A0A0G2A445_UNCK3</name>
<reference evidence="2 3" key="1">
    <citation type="journal article" date="2015" name="Nature">
        <title>rRNA introns, odd ribosomes, and small enigmatic genomes across a large radiation of phyla.</title>
        <authorList>
            <person name="Brown C.T."/>
            <person name="Hug L.A."/>
            <person name="Thomas B.C."/>
            <person name="Sharon I."/>
            <person name="Castelle C.J."/>
            <person name="Singh A."/>
            <person name="Wilkins M.J."/>
            <person name="Williams K.H."/>
            <person name="Banfield J.F."/>
        </authorList>
    </citation>
    <scope>NUCLEOTIDE SEQUENCE [LARGE SCALE GENOMIC DNA]</scope>
</reference>
<evidence type="ECO:0000313" key="3">
    <source>
        <dbReference type="Proteomes" id="UP000034913"/>
    </source>
</evidence>
<gene>
    <name evidence="2" type="ORF">VF00_C0002G0331</name>
</gene>
<evidence type="ECO:0000259" key="1">
    <source>
        <dbReference type="Pfam" id="PF12728"/>
    </source>
</evidence>
<dbReference type="InterPro" id="IPR041657">
    <property type="entry name" value="HTH_17"/>
</dbReference>
<evidence type="ECO:0000313" key="2">
    <source>
        <dbReference type="EMBL" id="KKW27004.1"/>
    </source>
</evidence>
<dbReference type="GO" id="GO:0003677">
    <property type="term" value="F:DNA binding"/>
    <property type="evidence" value="ECO:0007669"/>
    <property type="project" value="InterPro"/>
</dbReference>
<comment type="caution">
    <text evidence="2">The sequence shown here is derived from an EMBL/GenBank/DDBJ whole genome shotgun (WGS) entry which is preliminary data.</text>
</comment>
<protein>
    <submittedName>
        <fullName evidence="2">Binding domain protein, excisionase family protein</fullName>
    </submittedName>
</protein>
<dbReference type="Proteomes" id="UP000034913">
    <property type="component" value="Unassembled WGS sequence"/>
</dbReference>
<dbReference type="NCBIfam" id="TIGR01764">
    <property type="entry name" value="excise"/>
    <property type="match status" value="1"/>
</dbReference>
<organism evidence="2 3">
    <name type="scientific">candidate division Kazan bacterium GW2011_GWB1_52_7</name>
    <dbReference type="NCBI Taxonomy" id="1620414"/>
    <lineage>
        <taxon>Bacteria</taxon>
        <taxon>Bacteria division Kazan-3B-28</taxon>
    </lineage>
</organism>
<proteinExistence type="predicted"/>
<sequence length="61" mass="7400">MEKDFYTAQELAEKLQVNIMTIYRYIKAGKLKVYKFGKEYRIDKKTFSQFLHQNTYGKQKP</sequence>
<dbReference type="EMBL" id="LCRB01000002">
    <property type="protein sequence ID" value="KKW27004.1"/>
    <property type="molecule type" value="Genomic_DNA"/>
</dbReference>
<feature type="domain" description="Helix-turn-helix" evidence="1">
    <location>
        <begin position="5"/>
        <end position="54"/>
    </location>
</feature>
<accession>A0A0G2A445</accession>
<dbReference type="Pfam" id="PF12728">
    <property type="entry name" value="HTH_17"/>
    <property type="match status" value="1"/>
</dbReference>
<dbReference type="InterPro" id="IPR010093">
    <property type="entry name" value="SinI_DNA-bd"/>
</dbReference>
<dbReference type="InterPro" id="IPR009061">
    <property type="entry name" value="DNA-bd_dom_put_sf"/>
</dbReference>